<feature type="region of interest" description="Disordered" evidence="1">
    <location>
        <begin position="1068"/>
        <end position="1098"/>
    </location>
</feature>
<dbReference type="InterPro" id="IPR029310">
    <property type="entry name" value="FANCI_HD1"/>
</dbReference>
<proteinExistence type="predicted"/>
<protein>
    <recommendedName>
        <fullName evidence="8">FANCI_HD2 domain-containing protein</fullName>
    </recommendedName>
</protein>
<reference evidence="6 7" key="2">
    <citation type="submission" date="2023-11" db="UniProtKB">
        <authorList>
            <consortium name="WormBaseParasite"/>
        </authorList>
    </citation>
    <scope>IDENTIFICATION</scope>
</reference>
<sequence>MMEVELGKVLGKYTEVSKVLLNKGYQEIVNYFDELLNCSEKPNRVNLLEAILVGVREHEQLLEIYEYMVDSLWTREIDLVIRPIISMFLNNNLDYLEDWKVERLCFRMIRKLNTVCLESFLLFDILAKGLVKLEKSDAVLTSMIDSLCSVEWCNENVVCLLDVLSNYNLQKTSVEKILDKSLSKIISWNKDKLPEIIQSILLYAFPANIEFVFLRLLSLLYNDKEICSTSAYEAIRGQLMMKMFSLVKDNEDFGGVVFETIKSLSKSRIESEFFFTILMTLLPIRNTQAEAIELLTSSILRAFSDSHLVLESSFLRAICQLSDDPKEIIIKLSEKCTTSQWEFTIHGMIILGFTLIRAACSFNASSMNIFGIKTTGGGGRSSSSSSSSSSKPQSASPFLTHDTLKSRILRSGLDLLVHLFKHRSCSRDEIMSITANLIWSESSSPIALHALDLLSDLVAVYPLEVAVRANCFDPIIDSIGLLPLSISTALVHALLPLIRAGNLLELNNTSRNENKDDTDDNNNNNRNNPFIEVRRRLITNLCKAANSPRIPSRCTAVACLMLLLKHLKVSISAFRSASQLSSSSNSLSQPFLYSQSQSTQRNPLVLFSQLKSTQIAEQAVLLPCDIVQNEVLCTEIIGILHRVIFSAFFRSQLGNLLTDPENIVKSNIYWGFCEVVTRNRGLCEPVLNLYLRLLTGCLAPNFLKTLKQPGTQQTLTLLTPKNPSDINFIPSPPFLLDKLIDCNALNEEVQRSEHPDILIWCLQLLLTLPVFNASWRRLRHKDISRCSGSESSEISSSSSCPSNGFSQFTQSTMDGSIRCGRSVAYPLFTKAVNLLSAISNSLRLLPKEDFGLTSDTDFSATPIGKLNRERVQLLINIYDSCLEFELKDPMATGDLTHAGNFQSQFPNQTSPDSAWLRIRQLFTKRLTLVNLLSGKSTTNNNQNYGFLSTTFKQTPDFRSGGGLLIMSLISLSKANLKNILIASIKSESMNSLACYILQTLSTRLNQFTRYNDGNIPCVYRDALLNELNPIMKCVIRFYHHKIMSDEQCSSLPSHSSMPTATITTTATATATATTTNSDDEATNQPEVSKSRTTGTTTTTMSTSTAALKVFDIGLTLALHYLGTQRLHKICRILYPVTEDPDYSEHLFNPESCDSEDVDITDDDATSESIISGVTPAQALSSFVKLVKSWVTRLLNPSGTAVNLSTQKLTSHNFPHAKDLVILLPILVKLCRVRSTVGSEITNVELNQFNPYPNLSRVLAWLLRLMRSPVGSRNLPVSGTQMKHTNAIPITSRVQLINQTIWLAHLVGSNSSSRIVESSDTDLSLDDILLTLSTDLTTVLGNVTDAKDVSYIPPNDKETAVTYPLVTRSSVLSILPLIFTSLKHSINEYEWLLNYISINYAGRLDLSDGKASKDVGTKLEGNEQEEALCLRLIGLGEILAQLLQTALPAPSAHIDTLLEIGASVFNLLGRLTKYYLRIVRLRYGRFPIIFERLVRIYGREVAPRAYELFSYIQNAESEKVKGFQEAKSLKKKPSGKSDCETKKQTSSGIPQALISRSIKDSRLIPQLIYAIEQYERFLMQLSKKSKVNLMRNVKLSTTRDFRINQATLVATLEQSAALSASSLSDIDDENSVDNQPVNSVHSVDDGMEREDANPEVDQHPHGDDDDDEEEEEEDVEEDVDGEEDESGNDENSEADGDNVEDDIDLAAEVLSAQHEDTENISSTQLSNSTSKSRTETPLLRRRVNPVSQRKTAMKRTLKSITNEIDMSAEAKIRRT</sequence>
<evidence type="ECO:0000259" key="4">
    <source>
        <dbReference type="Pfam" id="PF14679"/>
    </source>
</evidence>
<dbReference type="GO" id="GO:0006281">
    <property type="term" value="P:DNA repair"/>
    <property type="evidence" value="ECO:0007669"/>
    <property type="project" value="InterPro"/>
</dbReference>
<name>A0AA85K4V5_TRIRE</name>
<feature type="compositionally biased region" description="Low complexity" evidence="1">
    <location>
        <begin position="1720"/>
        <end position="1730"/>
    </location>
</feature>
<evidence type="ECO:0000313" key="7">
    <source>
        <dbReference type="WBParaSite" id="TREG1_67020.2"/>
    </source>
</evidence>
<evidence type="ECO:0000313" key="6">
    <source>
        <dbReference type="WBParaSite" id="TREG1_67020.1"/>
    </source>
</evidence>
<evidence type="ECO:0000259" key="3">
    <source>
        <dbReference type="Pfam" id="PF14678"/>
    </source>
</evidence>
<dbReference type="PANTHER" id="PTHR21818">
    <property type="entry name" value="BC025462 PROTEIN"/>
    <property type="match status" value="1"/>
</dbReference>
<dbReference type="WBParaSite" id="TREG1_67020.2">
    <property type="protein sequence ID" value="TREG1_67020.2"/>
    <property type="gene ID" value="TREG1_67020"/>
</dbReference>
<feature type="region of interest" description="Disordered" evidence="1">
    <location>
        <begin position="1623"/>
        <end position="1753"/>
    </location>
</feature>
<feature type="domain" description="FANCI solenoid 2" evidence="2">
    <location>
        <begin position="345"/>
        <end position="501"/>
    </location>
</feature>
<dbReference type="Pfam" id="PF14676">
    <property type="entry name" value="FANCI_S2"/>
    <property type="match status" value="1"/>
</dbReference>
<feature type="domain" description="FANCI helical" evidence="4">
    <location>
        <begin position="262"/>
        <end position="331"/>
    </location>
</feature>
<evidence type="ECO:0000259" key="2">
    <source>
        <dbReference type="Pfam" id="PF14676"/>
    </source>
</evidence>
<dbReference type="GO" id="GO:0070182">
    <property type="term" value="F:DNA polymerase binding"/>
    <property type="evidence" value="ECO:0007669"/>
    <property type="project" value="TreeGrafter"/>
</dbReference>
<feature type="domain" description="FANCI solenoid 4" evidence="3">
    <location>
        <begin position="1328"/>
        <end position="1608"/>
    </location>
</feature>
<evidence type="ECO:0000313" key="5">
    <source>
        <dbReference type="Proteomes" id="UP000050795"/>
    </source>
</evidence>
<dbReference type="InterPro" id="IPR029315">
    <property type="entry name" value="FANCI_S2"/>
</dbReference>
<dbReference type="Pfam" id="PF14679">
    <property type="entry name" value="FANCI_HD1"/>
    <property type="match status" value="1"/>
</dbReference>
<keyword evidence="5" id="KW-1185">Reference proteome</keyword>
<dbReference type="Pfam" id="PF14678">
    <property type="entry name" value="FANCI_S4"/>
    <property type="match status" value="1"/>
</dbReference>
<organism evidence="5 6">
    <name type="scientific">Trichobilharzia regenti</name>
    <name type="common">Nasal bird schistosome</name>
    <dbReference type="NCBI Taxonomy" id="157069"/>
    <lineage>
        <taxon>Eukaryota</taxon>
        <taxon>Metazoa</taxon>
        <taxon>Spiralia</taxon>
        <taxon>Lophotrochozoa</taxon>
        <taxon>Platyhelminthes</taxon>
        <taxon>Trematoda</taxon>
        <taxon>Digenea</taxon>
        <taxon>Strigeidida</taxon>
        <taxon>Schistosomatoidea</taxon>
        <taxon>Schistosomatidae</taxon>
        <taxon>Trichobilharzia</taxon>
    </lineage>
</organism>
<feature type="compositionally biased region" description="Polar residues" evidence="1">
    <location>
        <begin position="1631"/>
        <end position="1640"/>
    </location>
</feature>
<evidence type="ECO:0008006" key="8">
    <source>
        <dbReference type="Google" id="ProtNLM"/>
    </source>
</evidence>
<feature type="region of interest" description="Disordered" evidence="1">
    <location>
        <begin position="509"/>
        <end position="528"/>
    </location>
</feature>
<dbReference type="InterPro" id="IPR026171">
    <property type="entry name" value="FANCI"/>
</dbReference>
<dbReference type="PANTHER" id="PTHR21818:SF0">
    <property type="entry name" value="FANCONI ANEMIA GROUP I PROTEIN"/>
    <property type="match status" value="1"/>
</dbReference>
<dbReference type="Proteomes" id="UP000050795">
    <property type="component" value="Unassembled WGS sequence"/>
</dbReference>
<reference evidence="5" key="1">
    <citation type="submission" date="2022-06" db="EMBL/GenBank/DDBJ databases">
        <authorList>
            <person name="Berger JAMES D."/>
            <person name="Berger JAMES D."/>
        </authorList>
    </citation>
    <scope>NUCLEOTIDE SEQUENCE [LARGE SCALE GENOMIC DNA]</scope>
</reference>
<dbReference type="WBParaSite" id="TREG1_67020.1">
    <property type="protein sequence ID" value="TREG1_67020.1"/>
    <property type="gene ID" value="TREG1_67020"/>
</dbReference>
<feature type="compositionally biased region" description="Basic and acidic residues" evidence="1">
    <location>
        <begin position="1641"/>
        <end position="1661"/>
    </location>
</feature>
<accession>A0AA85K4V5</accession>
<dbReference type="InterPro" id="IPR029314">
    <property type="entry name" value="FANCI_S4"/>
</dbReference>
<evidence type="ECO:0000256" key="1">
    <source>
        <dbReference type="SAM" id="MobiDB-lite"/>
    </source>
</evidence>
<feature type="compositionally biased region" description="Acidic residues" evidence="1">
    <location>
        <begin position="1662"/>
        <end position="1704"/>
    </location>
</feature>